<protein>
    <submittedName>
        <fullName evidence="1">Uncharacterized protein</fullName>
    </submittedName>
</protein>
<evidence type="ECO:0000313" key="1">
    <source>
        <dbReference type="EMBL" id="MDM4013894.1"/>
    </source>
</evidence>
<dbReference type="Proteomes" id="UP001239462">
    <property type="component" value="Unassembled WGS sequence"/>
</dbReference>
<accession>A0ABT7PC72</accession>
<gene>
    <name evidence="1" type="ORF">QTN89_00530</name>
</gene>
<reference evidence="1 2" key="1">
    <citation type="submission" date="2023-06" db="EMBL/GenBank/DDBJ databases">
        <title>Roseiconus lacunae JC819 isolated from Gulf of Mannar region, Tamil Nadu.</title>
        <authorList>
            <person name="Pk S."/>
            <person name="Ch S."/>
            <person name="Ch V.R."/>
        </authorList>
    </citation>
    <scope>NUCLEOTIDE SEQUENCE [LARGE SCALE GENOMIC DNA]</scope>
    <source>
        <strain evidence="1 2">JC819</strain>
    </source>
</reference>
<dbReference type="EMBL" id="JASZZN010000001">
    <property type="protein sequence ID" value="MDM4013894.1"/>
    <property type="molecule type" value="Genomic_DNA"/>
</dbReference>
<name>A0ABT7PC72_9BACT</name>
<organism evidence="1 2">
    <name type="scientific">Roseiconus lacunae</name>
    <dbReference type="NCBI Taxonomy" id="2605694"/>
    <lineage>
        <taxon>Bacteria</taxon>
        <taxon>Pseudomonadati</taxon>
        <taxon>Planctomycetota</taxon>
        <taxon>Planctomycetia</taxon>
        <taxon>Pirellulales</taxon>
        <taxon>Pirellulaceae</taxon>
        <taxon>Roseiconus</taxon>
    </lineage>
</organism>
<sequence length="65" mass="6822">MNHIAKLVSLITLGLVIGPCLLHLTGTIGLDTVKVAALGGTVGWFIATPIWMGRKLPVDASEVEI</sequence>
<proteinExistence type="predicted"/>
<dbReference type="RefSeq" id="WP_149495206.1">
    <property type="nucleotide sequence ID" value="NZ_JASZZN010000001.1"/>
</dbReference>
<comment type="caution">
    <text evidence="1">The sequence shown here is derived from an EMBL/GenBank/DDBJ whole genome shotgun (WGS) entry which is preliminary data.</text>
</comment>
<keyword evidence="2" id="KW-1185">Reference proteome</keyword>
<evidence type="ECO:0000313" key="2">
    <source>
        <dbReference type="Proteomes" id="UP001239462"/>
    </source>
</evidence>